<dbReference type="OrthoDB" id="9806267at2"/>
<dbReference type="InterPro" id="IPR021731">
    <property type="entry name" value="AMIN_dom"/>
</dbReference>
<name>A0A0N7LQG2_9RHOB</name>
<keyword evidence="3 6" id="KW-0378">Hydrolase</keyword>
<dbReference type="SUPFAM" id="SSF53187">
    <property type="entry name" value="Zn-dependent exopeptidases"/>
    <property type="match status" value="1"/>
</dbReference>
<dbReference type="GeneID" id="55493324"/>
<sequence>MSRIIYAIALFWALSTAAVAHDFSALARVLPDDSRIVDEGRAGVRVDLGLSQGVPYRVFTLQDPYRMVLDFQEVDWTGLDREALLQTDRISGVQFGAYVPGWSRMVLELGAPLAVDRAEMKIDQTAGGAQLSLLLQGTDFDSFAAGAGAPRQQGWDLPEPAVTATQSRQGGAGALRVMLDPGHGGIDPGAEADGLDEKTLMLTFARELREHLLRTGGFEVVMTRVDDQFVSLERRIALAHRAGADVFISLHADILSEGRAHGAAVYTLSDEASDVASDKLAERHDRGDLISGIDLSGADDQVADILLDIARQETKPRTDALARALADGMTQQGGPMNSRPIRTASFSVLKAADIPSVLVELGFLSSPRDLQNIRNPEWRVGMAQGIVDGLKKWRQDDLIKRSLIGQ</sequence>
<feature type="signal peptide" evidence="4">
    <location>
        <begin position="1"/>
        <end position="20"/>
    </location>
</feature>
<organism evidence="6 7">
    <name type="scientific">Ruegeria atlantica</name>
    <dbReference type="NCBI Taxonomy" id="81569"/>
    <lineage>
        <taxon>Bacteria</taxon>
        <taxon>Pseudomonadati</taxon>
        <taxon>Pseudomonadota</taxon>
        <taxon>Alphaproteobacteria</taxon>
        <taxon>Rhodobacterales</taxon>
        <taxon>Roseobacteraceae</taxon>
        <taxon>Ruegeria</taxon>
    </lineage>
</organism>
<proteinExistence type="predicted"/>
<dbReference type="SMART" id="SM00646">
    <property type="entry name" value="Ami_3"/>
    <property type="match status" value="1"/>
</dbReference>
<dbReference type="Gene3D" id="3.40.630.40">
    <property type="entry name" value="Zn-dependent exopeptidases"/>
    <property type="match status" value="1"/>
</dbReference>
<feature type="domain" description="MurNAc-LAA" evidence="5">
    <location>
        <begin position="236"/>
        <end position="391"/>
    </location>
</feature>
<dbReference type="EMBL" id="CYPU01000039">
    <property type="protein sequence ID" value="CUH47932.1"/>
    <property type="molecule type" value="Genomic_DNA"/>
</dbReference>
<evidence type="ECO:0000256" key="1">
    <source>
        <dbReference type="ARBA" id="ARBA00001561"/>
    </source>
</evidence>
<evidence type="ECO:0000256" key="3">
    <source>
        <dbReference type="ARBA" id="ARBA00022801"/>
    </source>
</evidence>
<dbReference type="GO" id="GO:0008745">
    <property type="term" value="F:N-acetylmuramoyl-L-alanine amidase activity"/>
    <property type="evidence" value="ECO:0007669"/>
    <property type="project" value="UniProtKB-EC"/>
</dbReference>
<evidence type="ECO:0000259" key="5">
    <source>
        <dbReference type="SMART" id="SM00646"/>
    </source>
</evidence>
<dbReference type="RefSeq" id="WP_058277536.1">
    <property type="nucleotide sequence ID" value="NZ_CYPU01000039.1"/>
</dbReference>
<reference evidence="6 7" key="1">
    <citation type="submission" date="2015-09" db="EMBL/GenBank/DDBJ databases">
        <authorList>
            <consortium name="Swine Surveillance"/>
        </authorList>
    </citation>
    <scope>NUCLEOTIDE SEQUENCE [LARGE SCALE GENOMIC DNA]</scope>
    <source>
        <strain evidence="6 7">CECT 4292</strain>
    </source>
</reference>
<dbReference type="PANTHER" id="PTHR30404:SF0">
    <property type="entry name" value="N-ACETYLMURAMOYL-L-ALANINE AMIDASE AMIC"/>
    <property type="match status" value="1"/>
</dbReference>
<dbReference type="Gene3D" id="2.60.40.3500">
    <property type="match status" value="1"/>
</dbReference>
<dbReference type="GO" id="GO:0030288">
    <property type="term" value="C:outer membrane-bounded periplasmic space"/>
    <property type="evidence" value="ECO:0007669"/>
    <property type="project" value="TreeGrafter"/>
</dbReference>
<accession>A0A0N7LQG2</accession>
<dbReference type="Proteomes" id="UP000050783">
    <property type="component" value="Unassembled WGS sequence"/>
</dbReference>
<dbReference type="Pfam" id="PF11741">
    <property type="entry name" value="AMIN"/>
    <property type="match status" value="1"/>
</dbReference>
<feature type="chain" id="PRO_5006015495" description="N-acetylmuramoyl-L-alanine amidase" evidence="4">
    <location>
        <begin position="21"/>
        <end position="406"/>
    </location>
</feature>
<dbReference type="CDD" id="cd02696">
    <property type="entry name" value="MurNAc-LAA"/>
    <property type="match status" value="1"/>
</dbReference>
<evidence type="ECO:0000313" key="6">
    <source>
        <dbReference type="EMBL" id="CUH47932.1"/>
    </source>
</evidence>
<gene>
    <name evidence="6" type="primary">amiC_2</name>
    <name evidence="6" type="ORF">RUA4292_02108</name>
</gene>
<dbReference type="Pfam" id="PF01520">
    <property type="entry name" value="Amidase_3"/>
    <property type="match status" value="1"/>
</dbReference>
<protein>
    <recommendedName>
        <fullName evidence="2">N-acetylmuramoyl-L-alanine amidase</fullName>
        <ecNumber evidence="2">3.5.1.28</ecNumber>
    </recommendedName>
</protein>
<comment type="catalytic activity">
    <reaction evidence="1">
        <text>Hydrolyzes the link between N-acetylmuramoyl residues and L-amino acid residues in certain cell-wall glycopeptides.</text>
        <dbReference type="EC" id="3.5.1.28"/>
    </reaction>
</comment>
<dbReference type="InterPro" id="IPR002508">
    <property type="entry name" value="MurNAc-LAA_cat"/>
</dbReference>
<evidence type="ECO:0000313" key="7">
    <source>
        <dbReference type="Proteomes" id="UP000050783"/>
    </source>
</evidence>
<dbReference type="AlphaFoldDB" id="A0A0N7LQG2"/>
<dbReference type="InterPro" id="IPR050695">
    <property type="entry name" value="N-acetylmuramoyl_amidase_3"/>
</dbReference>
<evidence type="ECO:0000256" key="4">
    <source>
        <dbReference type="SAM" id="SignalP"/>
    </source>
</evidence>
<dbReference type="PANTHER" id="PTHR30404">
    <property type="entry name" value="N-ACETYLMURAMOYL-L-ALANINE AMIDASE"/>
    <property type="match status" value="1"/>
</dbReference>
<dbReference type="GO" id="GO:0009253">
    <property type="term" value="P:peptidoglycan catabolic process"/>
    <property type="evidence" value="ECO:0007669"/>
    <property type="project" value="InterPro"/>
</dbReference>
<dbReference type="EC" id="3.5.1.28" evidence="2"/>
<keyword evidence="4" id="KW-0732">Signal</keyword>
<evidence type="ECO:0000256" key="2">
    <source>
        <dbReference type="ARBA" id="ARBA00011901"/>
    </source>
</evidence>
<dbReference type="STRING" id="81569.RUM4293_02887"/>